<evidence type="ECO:0000256" key="4">
    <source>
        <dbReference type="ARBA" id="ARBA00022679"/>
    </source>
</evidence>
<evidence type="ECO:0000259" key="8">
    <source>
        <dbReference type="PROSITE" id="PS50109"/>
    </source>
</evidence>
<dbReference type="SUPFAM" id="SSF55781">
    <property type="entry name" value="GAF domain-like"/>
    <property type="match status" value="1"/>
</dbReference>
<keyword evidence="4" id="KW-0808">Transferase</keyword>
<dbReference type="InterPro" id="IPR029016">
    <property type="entry name" value="GAF-like_dom_sf"/>
</dbReference>
<dbReference type="InterPro" id="IPR011102">
    <property type="entry name" value="Sig_transdc_His_kinase_HWE"/>
</dbReference>
<dbReference type="Pfam" id="PF01590">
    <property type="entry name" value="GAF"/>
    <property type="match status" value="1"/>
</dbReference>
<dbReference type="SMART" id="SM00911">
    <property type="entry name" value="HWE_HK"/>
    <property type="match status" value="1"/>
</dbReference>
<protein>
    <recommendedName>
        <fullName evidence="2">histidine kinase</fullName>
        <ecNumber evidence="2">2.7.13.3</ecNumber>
    </recommendedName>
</protein>
<evidence type="ECO:0000313" key="9">
    <source>
        <dbReference type="EMBL" id="MER5170455.1"/>
    </source>
</evidence>
<dbReference type="InterPro" id="IPR003594">
    <property type="entry name" value="HATPase_dom"/>
</dbReference>
<dbReference type="InterPro" id="IPR011495">
    <property type="entry name" value="Sig_transdc_His_kin_sub2_dim/P"/>
</dbReference>
<evidence type="ECO:0000256" key="7">
    <source>
        <dbReference type="ARBA" id="ARBA00022840"/>
    </source>
</evidence>
<keyword evidence="6 9" id="KW-0418">Kinase</keyword>
<reference evidence="9 10" key="1">
    <citation type="submission" date="2024-06" db="EMBL/GenBank/DDBJ databases">
        <title>Thioclava kandeliae sp. nov. from a rhizosphere soil sample of Kandelia candel in a mangrove.</title>
        <authorList>
            <person name="Mu T."/>
        </authorList>
    </citation>
    <scope>NUCLEOTIDE SEQUENCE [LARGE SCALE GENOMIC DNA]</scope>
    <source>
        <strain evidence="9 10">CPCC 100088</strain>
    </source>
</reference>
<dbReference type="SUPFAM" id="SSF55874">
    <property type="entry name" value="ATPase domain of HSP90 chaperone/DNA topoisomerase II/histidine kinase"/>
    <property type="match status" value="1"/>
</dbReference>
<dbReference type="SMART" id="SM00387">
    <property type="entry name" value="HATPase_c"/>
    <property type="match status" value="1"/>
</dbReference>
<dbReference type="InterPro" id="IPR005467">
    <property type="entry name" value="His_kinase_dom"/>
</dbReference>
<comment type="catalytic activity">
    <reaction evidence="1">
        <text>ATP + protein L-histidine = ADP + protein N-phospho-L-histidine.</text>
        <dbReference type="EC" id="2.7.13.3"/>
    </reaction>
</comment>
<sequence length="367" mass="40618">MQAPLHPREAERLKALRSYDIVDTEFEAEFEEVVDFVREVCDVPVVLISLVEEDRQWFKAKRGLEAAETPREQAICAYTVLQDDILEIEDTLADPRTQTNCLCTDDPDLRFYAGMPLITKDGLAIGSLCALDHRPRVLSDLQRQTLRVMARQVMAQLELRRTLRLARELRGEVDHRVKNSLQSLAALASIKARNVASDEGREALRAIQRRIQTVAMLHEQLYRSDSGAAVNLGVYLTDVARYLEGQTPDRVSIACETCDLAVVAEQSAALGTLVNEFVANSIKHGYPDGRRGNIRVVLRMLGPEDASLELSDDGVGLPEGGVKRKGLGLQIMEASAAQAAGTYEIVPVAAGFAVAVRFRPRETRDPV</sequence>
<dbReference type="InterPro" id="IPR036890">
    <property type="entry name" value="HATPase_C_sf"/>
</dbReference>
<organism evidence="9 10">
    <name type="scientific">Thioclava kandeliae</name>
    <dbReference type="NCBI Taxonomy" id="3070818"/>
    <lineage>
        <taxon>Bacteria</taxon>
        <taxon>Pseudomonadati</taxon>
        <taxon>Pseudomonadota</taxon>
        <taxon>Alphaproteobacteria</taxon>
        <taxon>Rhodobacterales</taxon>
        <taxon>Paracoccaceae</taxon>
        <taxon>Thioclava</taxon>
    </lineage>
</organism>
<dbReference type="PANTHER" id="PTHR43102:SF2">
    <property type="entry name" value="GAF DOMAIN-CONTAINING PROTEIN"/>
    <property type="match status" value="1"/>
</dbReference>
<dbReference type="InterPro" id="IPR003018">
    <property type="entry name" value="GAF"/>
</dbReference>
<dbReference type="PROSITE" id="PS50109">
    <property type="entry name" value="HIS_KIN"/>
    <property type="match status" value="1"/>
</dbReference>
<accession>A0ABV1SC15</accession>
<dbReference type="Gene3D" id="3.30.450.40">
    <property type="match status" value="1"/>
</dbReference>
<feature type="domain" description="Histidine kinase" evidence="8">
    <location>
        <begin position="172"/>
        <end position="362"/>
    </location>
</feature>
<name>A0ABV1SC15_9RHOB</name>
<evidence type="ECO:0000256" key="6">
    <source>
        <dbReference type="ARBA" id="ARBA00022777"/>
    </source>
</evidence>
<keyword evidence="7" id="KW-0067">ATP-binding</keyword>
<evidence type="ECO:0000256" key="2">
    <source>
        <dbReference type="ARBA" id="ARBA00012438"/>
    </source>
</evidence>
<dbReference type="Pfam" id="PF02518">
    <property type="entry name" value="HATPase_c"/>
    <property type="match status" value="1"/>
</dbReference>
<keyword evidence="10" id="KW-1185">Reference proteome</keyword>
<dbReference type="Gene3D" id="3.30.565.10">
    <property type="entry name" value="Histidine kinase-like ATPase, C-terminal domain"/>
    <property type="match status" value="1"/>
</dbReference>
<comment type="caution">
    <text evidence="9">The sequence shown here is derived from an EMBL/GenBank/DDBJ whole genome shotgun (WGS) entry which is preliminary data.</text>
</comment>
<evidence type="ECO:0000256" key="1">
    <source>
        <dbReference type="ARBA" id="ARBA00000085"/>
    </source>
</evidence>
<dbReference type="Pfam" id="PF07568">
    <property type="entry name" value="HisKA_2"/>
    <property type="match status" value="1"/>
</dbReference>
<evidence type="ECO:0000313" key="10">
    <source>
        <dbReference type="Proteomes" id="UP001438953"/>
    </source>
</evidence>
<keyword evidence="3" id="KW-0597">Phosphoprotein</keyword>
<dbReference type="EC" id="2.7.13.3" evidence="2"/>
<evidence type="ECO:0000256" key="3">
    <source>
        <dbReference type="ARBA" id="ARBA00022553"/>
    </source>
</evidence>
<keyword evidence="5" id="KW-0547">Nucleotide-binding</keyword>
<proteinExistence type="predicted"/>
<gene>
    <name evidence="9" type="ORF">VSX56_01595</name>
</gene>
<evidence type="ECO:0000256" key="5">
    <source>
        <dbReference type="ARBA" id="ARBA00022741"/>
    </source>
</evidence>
<dbReference type="GO" id="GO:0016301">
    <property type="term" value="F:kinase activity"/>
    <property type="evidence" value="ECO:0007669"/>
    <property type="project" value="UniProtKB-KW"/>
</dbReference>
<dbReference type="RefSeq" id="WP_339112215.1">
    <property type="nucleotide sequence ID" value="NZ_JAYWLC010000001.1"/>
</dbReference>
<dbReference type="PANTHER" id="PTHR43102">
    <property type="entry name" value="SLR1143 PROTEIN"/>
    <property type="match status" value="1"/>
</dbReference>
<dbReference type="EMBL" id="JAYWLC010000001">
    <property type="protein sequence ID" value="MER5170455.1"/>
    <property type="molecule type" value="Genomic_DNA"/>
</dbReference>
<dbReference type="Proteomes" id="UP001438953">
    <property type="component" value="Unassembled WGS sequence"/>
</dbReference>
<dbReference type="SMART" id="SM00065">
    <property type="entry name" value="GAF"/>
    <property type="match status" value="1"/>
</dbReference>